<comment type="subcellular location">
    <subcellularLocation>
        <location evidence="1">Cell envelope</location>
    </subcellularLocation>
</comment>
<feature type="domain" description="Multidrug resistance protein MdtA-like C-terminal permuted SH3" evidence="4">
    <location>
        <begin position="300"/>
        <end position="350"/>
    </location>
</feature>
<feature type="domain" description="YknX-like barrel-sandwich hybrid" evidence="5">
    <location>
        <begin position="65"/>
        <end position="207"/>
    </location>
</feature>
<protein>
    <submittedName>
        <fullName evidence="7">Efflux RND transporter periplasmic adaptor subunit</fullName>
    </submittedName>
</protein>
<dbReference type="Gene3D" id="2.40.420.20">
    <property type="match status" value="1"/>
</dbReference>
<comment type="caution">
    <text evidence="7">The sequence shown here is derived from an EMBL/GenBank/DDBJ whole genome shotgun (WGS) entry which is preliminary data.</text>
</comment>
<accession>A0A6L3VC56</accession>
<dbReference type="Pfam" id="PF25984">
    <property type="entry name" value="BSH_YknX"/>
    <property type="match status" value="1"/>
</dbReference>
<dbReference type="OrthoDB" id="2446145at2"/>
<feature type="coiled-coil region" evidence="3">
    <location>
        <begin position="104"/>
        <end position="185"/>
    </location>
</feature>
<dbReference type="Pfam" id="PF25967">
    <property type="entry name" value="RND-MFP_C"/>
    <property type="match status" value="1"/>
</dbReference>
<dbReference type="AlphaFoldDB" id="A0A6L3VC56"/>
<dbReference type="InterPro" id="IPR050465">
    <property type="entry name" value="UPF0194_transport"/>
</dbReference>
<dbReference type="RefSeq" id="WP_151534728.1">
    <property type="nucleotide sequence ID" value="NZ_WBOS01000003.1"/>
</dbReference>
<dbReference type="InterPro" id="IPR058636">
    <property type="entry name" value="Beta-barrel_YknX"/>
</dbReference>
<keyword evidence="8" id="KW-1185">Reference proteome</keyword>
<dbReference type="GO" id="GO:0030313">
    <property type="term" value="C:cell envelope"/>
    <property type="evidence" value="ECO:0007669"/>
    <property type="project" value="UniProtKB-SubCell"/>
</dbReference>
<evidence type="ECO:0000259" key="5">
    <source>
        <dbReference type="Pfam" id="PF25984"/>
    </source>
</evidence>
<evidence type="ECO:0000256" key="3">
    <source>
        <dbReference type="SAM" id="Coils"/>
    </source>
</evidence>
<gene>
    <name evidence="7" type="ORF">F7731_10500</name>
</gene>
<sequence length="399" mass="45118">MKNWKKRIIIALLVIFFSANLFLIVKKESKITRVERINHWENVKIGQLKNSLLTEGIVIPEEEYHVYFNENHGVFKQFYVKKGEEVSIGTPLFEYSPFNTSDEIGKLETEITELENKASSVDTAIDQLEALLDEARSGQKEKERQDELESVYNIQSNIYEKELEKEFYLGEAARIQEQIRKIEEKPDSIVVESEFDGYVKNVKYDLSAPVITISSKTPSIKGSLSETEIHKVEEGMKVSIGNKEADIGTISDISPLPENEPEIDQESTYPIRIQVDNPSDDLIAGKHVNVGIILEEAAPALIIPETSIKKKKSGTFINVLSSSGTVEKRSIQTGIESNQKLEVISGVNKEDVFASNAEEVKYSTHSPFTTPIKIKELSKSSLKQSLKSKWKYIVRGFFH</sequence>
<dbReference type="Gene3D" id="2.40.30.170">
    <property type="match status" value="1"/>
</dbReference>
<evidence type="ECO:0000313" key="8">
    <source>
        <dbReference type="Proteomes" id="UP000481030"/>
    </source>
</evidence>
<dbReference type="InterPro" id="IPR058627">
    <property type="entry name" value="MdtA-like_C"/>
</dbReference>
<dbReference type="PANTHER" id="PTHR32347">
    <property type="entry name" value="EFFLUX SYSTEM COMPONENT YKNX-RELATED"/>
    <property type="match status" value="1"/>
</dbReference>
<dbReference type="Proteomes" id="UP000481030">
    <property type="component" value="Unassembled WGS sequence"/>
</dbReference>
<dbReference type="EMBL" id="WBOS01000003">
    <property type="protein sequence ID" value="KAB2336773.1"/>
    <property type="molecule type" value="Genomic_DNA"/>
</dbReference>
<evidence type="ECO:0000259" key="6">
    <source>
        <dbReference type="Pfam" id="PF25990"/>
    </source>
</evidence>
<evidence type="ECO:0000259" key="4">
    <source>
        <dbReference type="Pfam" id="PF25967"/>
    </source>
</evidence>
<proteinExistence type="predicted"/>
<name>A0A6L3VC56_9BACI</name>
<dbReference type="Pfam" id="PF25990">
    <property type="entry name" value="Beta-barrel_YknX"/>
    <property type="match status" value="1"/>
</dbReference>
<evidence type="ECO:0000256" key="2">
    <source>
        <dbReference type="ARBA" id="ARBA00023054"/>
    </source>
</evidence>
<keyword evidence="2 3" id="KW-0175">Coiled coil</keyword>
<dbReference type="PANTHER" id="PTHR32347:SF14">
    <property type="entry name" value="EFFLUX SYSTEM COMPONENT YKNX-RELATED"/>
    <property type="match status" value="1"/>
</dbReference>
<reference evidence="7 8" key="1">
    <citation type="journal article" date="2016" name="Antonie Van Leeuwenhoek">
        <title>Bacillus depressus sp. nov., isolated from soil of a sunflower field.</title>
        <authorList>
            <person name="Wei X."/>
            <person name="Xin D."/>
            <person name="Xin Y."/>
            <person name="Zhang H."/>
            <person name="Wang T."/>
            <person name="Zhang J."/>
        </authorList>
    </citation>
    <scope>NUCLEOTIDE SEQUENCE [LARGE SCALE GENOMIC DNA]</scope>
    <source>
        <strain evidence="7 8">BZ1</strain>
    </source>
</reference>
<dbReference type="InterPro" id="IPR058639">
    <property type="entry name" value="BSH_YknX-like"/>
</dbReference>
<feature type="domain" description="YknX-like beta-barrel" evidence="6">
    <location>
        <begin position="220"/>
        <end position="292"/>
    </location>
</feature>
<organism evidence="7 8">
    <name type="scientific">Cytobacillus depressus</name>
    <dbReference type="NCBI Taxonomy" id="1602942"/>
    <lineage>
        <taxon>Bacteria</taxon>
        <taxon>Bacillati</taxon>
        <taxon>Bacillota</taxon>
        <taxon>Bacilli</taxon>
        <taxon>Bacillales</taxon>
        <taxon>Bacillaceae</taxon>
        <taxon>Cytobacillus</taxon>
    </lineage>
</organism>
<evidence type="ECO:0000313" key="7">
    <source>
        <dbReference type="EMBL" id="KAB2336773.1"/>
    </source>
</evidence>
<evidence type="ECO:0000256" key="1">
    <source>
        <dbReference type="ARBA" id="ARBA00004196"/>
    </source>
</evidence>